<dbReference type="EMBL" id="PYHR01000002">
    <property type="protein sequence ID" value="PWD50823.1"/>
    <property type="molecule type" value="Genomic_DNA"/>
</dbReference>
<dbReference type="AlphaFoldDB" id="A0A2U1ZV48"/>
<dbReference type="Pfam" id="PF00746">
    <property type="entry name" value="Gram_pos_anchor"/>
    <property type="match status" value="1"/>
</dbReference>
<comment type="caution">
    <text evidence="10">The sequence shown here is derived from an EMBL/GenBank/DDBJ whole genome shotgun (WGS) entry which is preliminary data.</text>
</comment>
<evidence type="ECO:0000259" key="7">
    <source>
        <dbReference type="Pfam" id="PF00746"/>
    </source>
</evidence>
<feature type="domain" description="SpaA-like prealbumin fold" evidence="9">
    <location>
        <begin position="383"/>
        <end position="458"/>
    </location>
</feature>
<dbReference type="Pfam" id="PF17802">
    <property type="entry name" value="SpaA"/>
    <property type="match status" value="1"/>
</dbReference>
<name>A0A2U1ZV48_9MICO</name>
<keyword evidence="4" id="KW-0572">Peptidoglycan-anchor</keyword>
<gene>
    <name evidence="10" type="ORF">C8046_09355</name>
</gene>
<evidence type="ECO:0000259" key="8">
    <source>
        <dbReference type="Pfam" id="PF16555"/>
    </source>
</evidence>
<keyword evidence="2" id="KW-0964">Secreted</keyword>
<feature type="compositionally biased region" description="Polar residues" evidence="5">
    <location>
        <begin position="18"/>
        <end position="31"/>
    </location>
</feature>
<feature type="domain" description="Gram-positive pilin subunit D1 N-terminal" evidence="8">
    <location>
        <begin position="82"/>
        <end position="228"/>
    </location>
</feature>
<protein>
    <recommendedName>
        <fullName evidence="12">Fimbrial subunit type 2</fullName>
    </recommendedName>
</protein>
<dbReference type="NCBIfam" id="NF033902">
    <property type="entry name" value="iso_D2_wall_anc"/>
    <property type="match status" value="1"/>
</dbReference>
<evidence type="ECO:0000256" key="1">
    <source>
        <dbReference type="ARBA" id="ARBA00022512"/>
    </source>
</evidence>
<keyword evidence="3" id="KW-0732">Signal</keyword>
<keyword evidence="6" id="KW-0472">Membrane</keyword>
<keyword evidence="11" id="KW-1185">Reference proteome</keyword>
<evidence type="ECO:0000259" key="9">
    <source>
        <dbReference type="Pfam" id="PF17802"/>
    </source>
</evidence>
<evidence type="ECO:0000256" key="2">
    <source>
        <dbReference type="ARBA" id="ARBA00022525"/>
    </source>
</evidence>
<dbReference type="Pfam" id="PF16555">
    <property type="entry name" value="GramPos_pilinD1"/>
    <property type="match status" value="1"/>
</dbReference>
<dbReference type="Proteomes" id="UP000245166">
    <property type="component" value="Unassembled WGS sequence"/>
</dbReference>
<feature type="transmembrane region" description="Helical" evidence="6">
    <location>
        <begin position="489"/>
        <end position="510"/>
    </location>
</feature>
<proteinExistence type="predicted"/>
<dbReference type="NCBIfam" id="TIGR01167">
    <property type="entry name" value="LPXTG_anchor"/>
    <property type="match status" value="1"/>
</dbReference>
<sequence length="519" mass="52169">MSRPPRPRAVGPAARPRTTSSPQSPLSNPALLRSTTMNRSTPRGVVRRAAAALGAVGLVLLGAVALTTPAAAAPGNLPTADGSLTIHKFQQPTPANTEPGDGSPITPPAGWVPLGGVQFQIQEITDVDLTTNVGWDLAASYGADPSTIPGASLTTVTTVTSAASGTTPTQTLPIGAYLVTELPSPAATLPDGSPANIVVTAAPFVVTVPIPDGAGEWNSAVNVYPKNSVTSAEKTAGVPSASGLGSTVTWTVTVDIPALAAGATFDDVAVTDALDPRLEFVPGSVTTSISTTPATSPAFTVTHPGGLGGLLDIEITDLAQLTAAQNEVLTVTFDTIVRGIGEIPNTATAYINDAARTNGIPTNTPITEWAAVEIVKHAAGDLTNTLAGAVFTVHLTEADAETGANPISVDGVTEFTSVDPTGVATVAGLAAGDYWLREATAPVGYDLSPDLPLAFAVEVVDGDAVVNLTVGNPQKPAIDLPITGGQGTVALLVAGGLLLATGTGVAIVAARRRQRGTDA</sequence>
<dbReference type="InterPro" id="IPR019931">
    <property type="entry name" value="LPXTG_anchor"/>
</dbReference>
<evidence type="ECO:0000256" key="4">
    <source>
        <dbReference type="ARBA" id="ARBA00023088"/>
    </source>
</evidence>
<dbReference type="Gene3D" id="2.60.40.740">
    <property type="match status" value="1"/>
</dbReference>
<organism evidence="10 11">
    <name type="scientific">Serinibacter arcticus</name>
    <dbReference type="NCBI Taxonomy" id="1655435"/>
    <lineage>
        <taxon>Bacteria</taxon>
        <taxon>Bacillati</taxon>
        <taxon>Actinomycetota</taxon>
        <taxon>Actinomycetes</taxon>
        <taxon>Micrococcales</taxon>
        <taxon>Beutenbergiaceae</taxon>
        <taxon>Serinibacter</taxon>
    </lineage>
</organism>
<keyword evidence="6" id="KW-0812">Transmembrane</keyword>
<feature type="domain" description="Gram-positive cocci surface proteins LPxTG" evidence="7">
    <location>
        <begin position="473"/>
        <end position="513"/>
    </location>
</feature>
<dbReference type="InterPro" id="IPR048052">
    <property type="entry name" value="FM1-like"/>
</dbReference>
<reference evidence="10 11" key="1">
    <citation type="submission" date="2018-03" db="EMBL/GenBank/DDBJ databases">
        <title>Genome assembly of novel Miniimonas species PCH200.</title>
        <authorList>
            <person name="Thakur V."/>
            <person name="Kumar V."/>
            <person name="Singh D."/>
        </authorList>
    </citation>
    <scope>NUCLEOTIDE SEQUENCE [LARGE SCALE GENOMIC DNA]</scope>
    <source>
        <strain evidence="10 11">PCH200</strain>
    </source>
</reference>
<evidence type="ECO:0000256" key="5">
    <source>
        <dbReference type="SAM" id="MobiDB-lite"/>
    </source>
</evidence>
<accession>A0A2U1ZV48</accession>
<feature type="region of interest" description="Disordered" evidence="5">
    <location>
        <begin position="1"/>
        <end position="31"/>
    </location>
</feature>
<evidence type="ECO:0008006" key="12">
    <source>
        <dbReference type="Google" id="ProtNLM"/>
    </source>
</evidence>
<dbReference type="InterPro" id="IPR041033">
    <property type="entry name" value="SpaA_PFL_dom_1"/>
</dbReference>
<evidence type="ECO:0000256" key="6">
    <source>
        <dbReference type="SAM" id="Phobius"/>
    </source>
</evidence>
<evidence type="ECO:0000256" key="3">
    <source>
        <dbReference type="ARBA" id="ARBA00022729"/>
    </source>
</evidence>
<dbReference type="GO" id="GO:0005975">
    <property type="term" value="P:carbohydrate metabolic process"/>
    <property type="evidence" value="ECO:0007669"/>
    <property type="project" value="UniProtKB-ARBA"/>
</dbReference>
<keyword evidence="6" id="KW-1133">Transmembrane helix</keyword>
<dbReference type="InterPro" id="IPR032364">
    <property type="entry name" value="GramPos_pilinD1_N"/>
</dbReference>
<dbReference type="NCBIfam" id="TIGR04226">
    <property type="entry name" value="RrgB_K2N_iso_D2"/>
    <property type="match status" value="1"/>
</dbReference>
<dbReference type="InterPro" id="IPR026466">
    <property type="entry name" value="Fim_isopep_form_D2_dom"/>
</dbReference>
<evidence type="ECO:0000313" key="11">
    <source>
        <dbReference type="Proteomes" id="UP000245166"/>
    </source>
</evidence>
<feature type="compositionally biased region" description="Low complexity" evidence="5">
    <location>
        <begin position="8"/>
        <end position="17"/>
    </location>
</feature>
<dbReference type="InterPro" id="IPR013783">
    <property type="entry name" value="Ig-like_fold"/>
</dbReference>
<dbReference type="Gene3D" id="2.60.40.10">
    <property type="entry name" value="Immunoglobulins"/>
    <property type="match status" value="2"/>
</dbReference>
<evidence type="ECO:0000313" key="10">
    <source>
        <dbReference type="EMBL" id="PWD50823.1"/>
    </source>
</evidence>
<keyword evidence="1" id="KW-0134">Cell wall</keyword>